<dbReference type="Gene3D" id="3.40.50.10330">
    <property type="entry name" value="Probable inorganic polyphosphate/atp-NAD kinase, domain 1"/>
    <property type="match status" value="1"/>
</dbReference>
<dbReference type="Gene3D" id="2.60.200.40">
    <property type="match status" value="1"/>
</dbReference>
<dbReference type="SMART" id="SM00046">
    <property type="entry name" value="DAGKc"/>
    <property type="match status" value="1"/>
</dbReference>
<keyword evidence="10" id="KW-0594">Phospholipid biosynthesis</keyword>
<evidence type="ECO:0000256" key="4">
    <source>
        <dbReference type="ARBA" id="ARBA00022723"/>
    </source>
</evidence>
<dbReference type="InterPro" id="IPR016064">
    <property type="entry name" value="NAD/diacylglycerol_kinase_sf"/>
</dbReference>
<dbReference type="EMBL" id="JAMQON010000001">
    <property type="protein sequence ID" value="MDS0258299.1"/>
    <property type="molecule type" value="Genomic_DNA"/>
</dbReference>
<evidence type="ECO:0000256" key="3">
    <source>
        <dbReference type="ARBA" id="ARBA00022679"/>
    </source>
</evidence>
<dbReference type="GO" id="GO:0016301">
    <property type="term" value="F:kinase activity"/>
    <property type="evidence" value="ECO:0007669"/>
    <property type="project" value="UniProtKB-KW"/>
</dbReference>
<evidence type="ECO:0000256" key="10">
    <source>
        <dbReference type="ARBA" id="ARBA00023209"/>
    </source>
</evidence>
<accession>A0ABU2F7T1</accession>
<dbReference type="InterPro" id="IPR017438">
    <property type="entry name" value="ATP-NAD_kinase_N"/>
</dbReference>
<dbReference type="InterPro" id="IPR050187">
    <property type="entry name" value="Lipid_Phosphate_FormReg"/>
</dbReference>
<keyword evidence="3" id="KW-0808">Transferase</keyword>
<feature type="domain" description="DAGKc" evidence="12">
    <location>
        <begin position="3"/>
        <end position="131"/>
    </location>
</feature>
<keyword evidence="8" id="KW-0460">Magnesium</keyword>
<keyword evidence="5" id="KW-0547">Nucleotide-binding</keyword>
<dbReference type="PANTHER" id="PTHR12358:SF106">
    <property type="entry name" value="LIPID KINASE YEGS"/>
    <property type="match status" value="1"/>
</dbReference>
<keyword evidence="9" id="KW-0443">Lipid metabolism</keyword>
<evidence type="ECO:0000313" key="13">
    <source>
        <dbReference type="EMBL" id="MDS0258299.1"/>
    </source>
</evidence>
<keyword evidence="4" id="KW-0479">Metal-binding</keyword>
<dbReference type="InterPro" id="IPR001206">
    <property type="entry name" value="Diacylglycerol_kinase_cat_dom"/>
</dbReference>
<keyword evidence="6 13" id="KW-0418">Kinase</keyword>
<dbReference type="SUPFAM" id="SSF111331">
    <property type="entry name" value="NAD kinase/diacylglycerol kinase-like"/>
    <property type="match status" value="1"/>
</dbReference>
<dbReference type="NCBIfam" id="TIGR00147">
    <property type="entry name" value="YegS/Rv2252/BmrU family lipid kinase"/>
    <property type="match status" value="1"/>
</dbReference>
<evidence type="ECO:0000256" key="9">
    <source>
        <dbReference type="ARBA" id="ARBA00023098"/>
    </source>
</evidence>
<protein>
    <submittedName>
        <fullName evidence="13">YegS/Rv2252/BmrU family lipid kinase</fullName>
    </submittedName>
</protein>
<dbReference type="Proteomes" id="UP001259659">
    <property type="component" value="Unassembled WGS sequence"/>
</dbReference>
<evidence type="ECO:0000256" key="11">
    <source>
        <dbReference type="ARBA" id="ARBA00023264"/>
    </source>
</evidence>
<sequence>MTQRSTDTVVVLNPESGSGTHGAAVRTHAEALGYALVETGPDTDAVALTAAAADGGASTVVAAGGDGTVNEVVRGIHRAGAFDRVTLGVVPVGTGNNFAKRLGITGVDAAFDVVESGERRRIDVGEADGHIFVNSCVAGLTADSSSQTSAAMKRRFGVLAYVVTTLRTVRDFESLRLSVTIEGRERAAPMWTGDALSVLIGNGRQFTPGTNGPADVEDGLFDVTVIEDVPVLNLMSEAIVERLLGRESEYITRFRARSLSIEVHHPASVRFSLDGEILQEQRLSFSNRPRTLSVAVGETYRPGPD</sequence>
<evidence type="ECO:0000256" key="5">
    <source>
        <dbReference type="ARBA" id="ARBA00022741"/>
    </source>
</evidence>
<keyword evidence="11" id="KW-1208">Phospholipid metabolism</keyword>
<keyword evidence="7" id="KW-0067">ATP-binding</keyword>
<evidence type="ECO:0000256" key="7">
    <source>
        <dbReference type="ARBA" id="ARBA00022840"/>
    </source>
</evidence>
<proteinExistence type="predicted"/>
<organism evidence="13 14">
    <name type="scientific">Haloarcula saliterrae</name>
    <dbReference type="NCBI Taxonomy" id="2950534"/>
    <lineage>
        <taxon>Archaea</taxon>
        <taxon>Methanobacteriati</taxon>
        <taxon>Methanobacteriota</taxon>
        <taxon>Stenosarchaea group</taxon>
        <taxon>Halobacteria</taxon>
        <taxon>Halobacteriales</taxon>
        <taxon>Haloarculaceae</taxon>
        <taxon>Haloarcula</taxon>
    </lineage>
</organism>
<evidence type="ECO:0000313" key="14">
    <source>
        <dbReference type="Proteomes" id="UP001259659"/>
    </source>
</evidence>
<evidence type="ECO:0000256" key="1">
    <source>
        <dbReference type="ARBA" id="ARBA00001946"/>
    </source>
</evidence>
<keyword evidence="14" id="KW-1185">Reference proteome</keyword>
<evidence type="ECO:0000259" key="12">
    <source>
        <dbReference type="PROSITE" id="PS50146"/>
    </source>
</evidence>
<dbReference type="PROSITE" id="PS50146">
    <property type="entry name" value="DAGK"/>
    <property type="match status" value="1"/>
</dbReference>
<comment type="cofactor">
    <cofactor evidence="1">
        <name>Mg(2+)</name>
        <dbReference type="ChEBI" id="CHEBI:18420"/>
    </cofactor>
</comment>
<dbReference type="InterPro" id="IPR005218">
    <property type="entry name" value="Diacylglycerol/lipid_kinase"/>
</dbReference>
<keyword evidence="2" id="KW-0444">Lipid biosynthesis</keyword>
<dbReference type="Pfam" id="PF00781">
    <property type="entry name" value="DAGK_cat"/>
    <property type="match status" value="1"/>
</dbReference>
<evidence type="ECO:0000256" key="2">
    <source>
        <dbReference type="ARBA" id="ARBA00022516"/>
    </source>
</evidence>
<dbReference type="PANTHER" id="PTHR12358">
    <property type="entry name" value="SPHINGOSINE KINASE"/>
    <property type="match status" value="1"/>
</dbReference>
<evidence type="ECO:0000256" key="8">
    <source>
        <dbReference type="ARBA" id="ARBA00022842"/>
    </source>
</evidence>
<reference evidence="13 14" key="1">
    <citation type="submission" date="2022-06" db="EMBL/GenBank/DDBJ databases">
        <title>Haloarcula sp. a new haloarchaeum isolate from saline soil.</title>
        <authorList>
            <person name="Strakova D."/>
            <person name="Galisteo C."/>
            <person name="Sanchez-Porro C."/>
            <person name="Ventosa A."/>
        </authorList>
    </citation>
    <scope>NUCLEOTIDE SEQUENCE [LARGE SCALE GENOMIC DNA]</scope>
    <source>
        <strain evidence="13 14">S1CR25-12</strain>
    </source>
</reference>
<dbReference type="RefSeq" id="WP_310917862.1">
    <property type="nucleotide sequence ID" value="NZ_JAMQON010000001.1"/>
</dbReference>
<name>A0ABU2F7T1_9EURY</name>
<dbReference type="InterPro" id="IPR045540">
    <property type="entry name" value="YegS/DAGK_C"/>
</dbReference>
<evidence type="ECO:0000256" key="6">
    <source>
        <dbReference type="ARBA" id="ARBA00022777"/>
    </source>
</evidence>
<gene>
    <name evidence="13" type="ORF">NDI56_02610</name>
</gene>
<comment type="caution">
    <text evidence="13">The sequence shown here is derived from an EMBL/GenBank/DDBJ whole genome shotgun (WGS) entry which is preliminary data.</text>
</comment>
<dbReference type="Pfam" id="PF19279">
    <property type="entry name" value="YegS_C"/>
    <property type="match status" value="1"/>
</dbReference>